<feature type="domain" description="N-acetyltransferase" evidence="3">
    <location>
        <begin position="1"/>
        <end position="160"/>
    </location>
</feature>
<protein>
    <submittedName>
        <fullName evidence="4">GNAT family N-acetyltransferase</fullName>
    </submittedName>
</protein>
<evidence type="ECO:0000256" key="1">
    <source>
        <dbReference type="ARBA" id="ARBA00022679"/>
    </source>
</evidence>
<accession>A0A1T2XHT7</accession>
<dbReference type="Gene3D" id="3.40.630.30">
    <property type="match status" value="1"/>
</dbReference>
<dbReference type="EMBL" id="MSZX01000003">
    <property type="protein sequence ID" value="OPA79430.1"/>
    <property type="molecule type" value="Genomic_DNA"/>
</dbReference>
<dbReference type="InterPro" id="IPR000182">
    <property type="entry name" value="GNAT_dom"/>
</dbReference>
<dbReference type="Pfam" id="PF00583">
    <property type="entry name" value="Acetyltransf_1"/>
    <property type="match status" value="2"/>
</dbReference>
<dbReference type="InterPro" id="IPR050832">
    <property type="entry name" value="Bact_Acetyltransf"/>
</dbReference>
<dbReference type="RefSeq" id="WP_078498430.1">
    <property type="nucleotide sequence ID" value="NZ_MSZX01000003.1"/>
</dbReference>
<evidence type="ECO:0000313" key="4">
    <source>
        <dbReference type="EMBL" id="OPA79430.1"/>
    </source>
</evidence>
<dbReference type="PANTHER" id="PTHR43877">
    <property type="entry name" value="AMINOALKYLPHOSPHONATE N-ACETYLTRANSFERASE-RELATED-RELATED"/>
    <property type="match status" value="1"/>
</dbReference>
<evidence type="ECO:0000259" key="3">
    <source>
        <dbReference type="PROSITE" id="PS51186"/>
    </source>
</evidence>
<gene>
    <name evidence="4" type="ORF">BVG16_10180</name>
</gene>
<reference evidence="4 5" key="1">
    <citation type="submission" date="2017-01" db="EMBL/GenBank/DDBJ databases">
        <title>Genome analysis of Paenibacillus selenitrireducens ES3-24.</title>
        <authorList>
            <person name="Xu D."/>
            <person name="Yao R."/>
            <person name="Zheng S."/>
        </authorList>
    </citation>
    <scope>NUCLEOTIDE SEQUENCE [LARGE SCALE GENOMIC DNA]</scope>
    <source>
        <strain evidence="4 5">ES3-24</strain>
    </source>
</reference>
<dbReference type="GO" id="GO:0016747">
    <property type="term" value="F:acyltransferase activity, transferring groups other than amino-acyl groups"/>
    <property type="evidence" value="ECO:0007669"/>
    <property type="project" value="InterPro"/>
</dbReference>
<sequence>MKIHRKQTLSEQELQDIRELADICNLLDGIQLKLNWVSLQTRSGEETNDFLIYNDAGDLIGYLGMYVFRSSEAEISGMVHPRYRRQGLFRKLVDAALTECRQREFPKVLFICHHASASGKAFLIEAGTTYTMSEHWMRCEWADVTNVERSAALAMEIRAADVEDTEVLVSLNQDGFDMTEEDSREYVERCFGSPLEYTFIAELEGQPIGKLGVTYEDGAAFIYGFCVQPTLRGKGYGRAILRGLIEQLNRERSISRFELEVAVKNERALGIYESCGFRVVSANDYYVLTV</sequence>
<organism evidence="4 5">
    <name type="scientific">Paenibacillus selenitireducens</name>
    <dbReference type="NCBI Taxonomy" id="1324314"/>
    <lineage>
        <taxon>Bacteria</taxon>
        <taxon>Bacillati</taxon>
        <taxon>Bacillota</taxon>
        <taxon>Bacilli</taxon>
        <taxon>Bacillales</taxon>
        <taxon>Paenibacillaceae</taxon>
        <taxon>Paenibacillus</taxon>
    </lineage>
</organism>
<evidence type="ECO:0000256" key="2">
    <source>
        <dbReference type="ARBA" id="ARBA00023315"/>
    </source>
</evidence>
<dbReference type="CDD" id="cd04301">
    <property type="entry name" value="NAT_SF"/>
    <property type="match status" value="2"/>
</dbReference>
<proteinExistence type="predicted"/>
<dbReference type="InterPro" id="IPR016181">
    <property type="entry name" value="Acyl_CoA_acyltransferase"/>
</dbReference>
<dbReference type="PANTHER" id="PTHR43877:SF2">
    <property type="entry name" value="AMINOALKYLPHOSPHONATE N-ACETYLTRANSFERASE-RELATED"/>
    <property type="match status" value="1"/>
</dbReference>
<dbReference type="AlphaFoldDB" id="A0A1T2XHT7"/>
<dbReference type="Proteomes" id="UP000190188">
    <property type="component" value="Unassembled WGS sequence"/>
</dbReference>
<dbReference type="STRING" id="1324314.BVG16_10180"/>
<feature type="domain" description="N-acetyltransferase" evidence="3">
    <location>
        <begin position="155"/>
        <end position="290"/>
    </location>
</feature>
<evidence type="ECO:0000313" key="5">
    <source>
        <dbReference type="Proteomes" id="UP000190188"/>
    </source>
</evidence>
<keyword evidence="5" id="KW-1185">Reference proteome</keyword>
<dbReference type="OrthoDB" id="7163760at2"/>
<keyword evidence="1 4" id="KW-0808">Transferase</keyword>
<comment type="caution">
    <text evidence="4">The sequence shown here is derived from an EMBL/GenBank/DDBJ whole genome shotgun (WGS) entry which is preliminary data.</text>
</comment>
<dbReference type="PROSITE" id="PS51186">
    <property type="entry name" value="GNAT"/>
    <property type="match status" value="2"/>
</dbReference>
<dbReference type="SUPFAM" id="SSF55729">
    <property type="entry name" value="Acyl-CoA N-acyltransferases (Nat)"/>
    <property type="match status" value="2"/>
</dbReference>
<keyword evidence="2" id="KW-0012">Acyltransferase</keyword>
<name>A0A1T2XHT7_9BACL</name>